<evidence type="ECO:0000313" key="1">
    <source>
        <dbReference type="EMBL" id="MDY0885508.1"/>
    </source>
</evidence>
<accession>A0ABU5EGG1</accession>
<keyword evidence="2" id="KW-1185">Reference proteome</keyword>
<dbReference type="EMBL" id="JAXCLW010000010">
    <property type="protein sequence ID" value="MDY0885508.1"/>
    <property type="molecule type" value="Genomic_DNA"/>
</dbReference>
<dbReference type="Pfam" id="PF06684">
    <property type="entry name" value="AA_synth"/>
    <property type="match status" value="1"/>
</dbReference>
<evidence type="ECO:0000313" key="2">
    <source>
        <dbReference type="Proteomes" id="UP001279642"/>
    </source>
</evidence>
<dbReference type="Gene3D" id="3.30.1330.110">
    <property type="entry name" value="BB2672"/>
    <property type="match status" value="1"/>
</dbReference>
<reference evidence="1 2" key="1">
    <citation type="journal article" date="2016" name="Antonie Van Leeuwenhoek">
        <title>Dongia soli sp. nov., isolated from soil from Dokdo, Korea.</title>
        <authorList>
            <person name="Kim D.U."/>
            <person name="Lee H."/>
            <person name="Kim H."/>
            <person name="Kim S.G."/>
            <person name="Ka J.O."/>
        </authorList>
    </citation>
    <scope>NUCLEOTIDE SEQUENCE [LARGE SCALE GENOMIC DNA]</scope>
    <source>
        <strain evidence="1 2">D78</strain>
    </source>
</reference>
<dbReference type="Proteomes" id="UP001279642">
    <property type="component" value="Unassembled WGS sequence"/>
</dbReference>
<name>A0ABU5EGG1_9PROT</name>
<organism evidence="1 2">
    <name type="scientific">Dongia soli</name>
    <dbReference type="NCBI Taxonomy" id="600628"/>
    <lineage>
        <taxon>Bacteria</taxon>
        <taxon>Pseudomonadati</taxon>
        <taxon>Pseudomonadota</taxon>
        <taxon>Alphaproteobacteria</taxon>
        <taxon>Rhodospirillales</taxon>
        <taxon>Dongiaceae</taxon>
        <taxon>Dongia</taxon>
    </lineage>
</organism>
<gene>
    <name evidence="1" type="ORF">SMD27_21890</name>
</gene>
<comment type="caution">
    <text evidence="1">The sequence shown here is derived from an EMBL/GenBank/DDBJ whole genome shotgun (WGS) entry which is preliminary data.</text>
</comment>
<protein>
    <submittedName>
        <fullName evidence="1">Amino acid synthesis family protein</fullName>
    </submittedName>
</protein>
<dbReference type="SUPFAM" id="SSF160519">
    <property type="entry name" value="BB2672-like"/>
    <property type="match status" value="1"/>
</dbReference>
<dbReference type="InterPro" id="IPR035936">
    <property type="entry name" value="BB2672"/>
</dbReference>
<dbReference type="InterPro" id="IPR009569">
    <property type="entry name" value="AA_synth_put"/>
</dbReference>
<sequence length="198" mass="21304">MDLQLRKIVTHTEDIFIEGGKAGTKPVRMVAAAAVLRNPWAGRPFVENLRPEILGIAPKIGEHLVPIILERCGGKDGVEAYGKAAVVGSNGEVEHASALIHTLRFGNLYREAVGGKSYLSFTNKRGGPGCAIAIPMTHKNDEGMRSHYLTIEFTIDDAPAPDEVVVALGAATGGRLHPRIGDRYIDMKEIEAEKAARA</sequence>
<proteinExistence type="predicted"/>
<dbReference type="RefSeq" id="WP_320510582.1">
    <property type="nucleotide sequence ID" value="NZ_JAXCLW010000010.1"/>
</dbReference>